<dbReference type="EMBL" id="LR590464">
    <property type="protein sequence ID" value="VTP72005.1"/>
    <property type="molecule type" value="Genomic_DNA"/>
</dbReference>
<dbReference type="InterPro" id="IPR033132">
    <property type="entry name" value="GH_1_N_CS"/>
</dbReference>
<keyword evidence="1" id="KW-0326">Glycosidase</keyword>
<protein>
    <submittedName>
        <fullName evidence="1">Aryl-phospho-beta-D-glucosidase BglH</fullName>
        <ecNumber evidence="1">3.2.1.86</ecNumber>
    </submittedName>
</protein>
<dbReference type="SUPFAM" id="SSF51445">
    <property type="entry name" value="(Trans)glycosidases"/>
    <property type="match status" value="1"/>
</dbReference>
<accession>A0A4U9I6H8</accession>
<dbReference type="GO" id="GO:0008706">
    <property type="term" value="F:6-phospho-beta-glucosidase activity"/>
    <property type="evidence" value="ECO:0007669"/>
    <property type="project" value="UniProtKB-EC"/>
</dbReference>
<dbReference type="InterPro" id="IPR001360">
    <property type="entry name" value="Glyco_hydro_1"/>
</dbReference>
<dbReference type="InterPro" id="IPR017853">
    <property type="entry name" value="GH"/>
</dbReference>
<dbReference type="GO" id="GO:0005975">
    <property type="term" value="P:carbohydrate metabolic process"/>
    <property type="evidence" value="ECO:0007669"/>
    <property type="project" value="InterPro"/>
</dbReference>
<reference evidence="1 2" key="1">
    <citation type="submission" date="2019-05" db="EMBL/GenBank/DDBJ databases">
        <authorList>
            <consortium name="Pathogen Informatics"/>
        </authorList>
    </citation>
    <scope>NUCLEOTIDE SEQUENCE [LARGE SCALE GENOMIC DNA]</scope>
    <source>
        <strain evidence="1 2">NCTC13032</strain>
    </source>
</reference>
<name>A0A4U9I6H8_9ENTR</name>
<organism evidence="1 2">
    <name type="scientific">Leclercia adecarboxylata</name>
    <dbReference type="NCBI Taxonomy" id="83655"/>
    <lineage>
        <taxon>Bacteria</taxon>
        <taxon>Pseudomonadati</taxon>
        <taxon>Pseudomonadota</taxon>
        <taxon>Gammaproteobacteria</taxon>
        <taxon>Enterobacterales</taxon>
        <taxon>Enterobacteriaceae</taxon>
        <taxon>Leclercia</taxon>
    </lineage>
</organism>
<evidence type="ECO:0000313" key="2">
    <source>
        <dbReference type="Proteomes" id="UP000310719"/>
    </source>
</evidence>
<dbReference type="PROSITE" id="PS00653">
    <property type="entry name" value="GLYCOSYL_HYDROL_F1_2"/>
    <property type="match status" value="1"/>
</dbReference>
<gene>
    <name evidence="1" type="primary">bglH_4</name>
    <name evidence="1" type="ORF">NCTC13032_05029</name>
</gene>
<dbReference type="AlphaFoldDB" id="A0A4U9I6H8"/>
<dbReference type="EC" id="3.2.1.86" evidence="1"/>
<proteinExistence type="predicted"/>
<dbReference type="Pfam" id="PF00232">
    <property type="entry name" value="Glyco_hydro_1"/>
    <property type="match status" value="1"/>
</dbReference>
<sequence length="121" mass="13324">MKTFPNDFLWGGAVAANQVEGAYLEDGKGLSTSDVQPQGVFGPVVERVAGDSGIKDVAIDFYHRYPEDIKLFAKWASTACASPLPGHVSSRTAMSSNRTRPDWPFTTSCLTSWRRITSPRW</sequence>
<dbReference type="Proteomes" id="UP000310719">
    <property type="component" value="Chromosome"/>
</dbReference>
<dbReference type="Gene3D" id="3.20.20.80">
    <property type="entry name" value="Glycosidases"/>
    <property type="match status" value="1"/>
</dbReference>
<evidence type="ECO:0000313" key="1">
    <source>
        <dbReference type="EMBL" id="VTP72005.1"/>
    </source>
</evidence>
<keyword evidence="1" id="KW-0378">Hydrolase</keyword>